<dbReference type="InterPro" id="IPR041715">
    <property type="entry name" value="HisRS-like_core"/>
</dbReference>
<dbReference type="CDD" id="cd00859">
    <property type="entry name" value="HisRS_anticodon"/>
    <property type="match status" value="1"/>
</dbReference>
<gene>
    <name evidence="10" type="primary">hisS</name>
    <name evidence="12" type="ORF">H9L09_18970</name>
</gene>
<evidence type="ECO:0000256" key="7">
    <source>
        <dbReference type="ARBA" id="ARBA00022917"/>
    </source>
</evidence>
<dbReference type="NCBIfam" id="TIGR00442">
    <property type="entry name" value="hisS"/>
    <property type="match status" value="1"/>
</dbReference>
<dbReference type="Gene3D" id="3.60.15.10">
    <property type="entry name" value="Ribonuclease Z/Hydroxyacylglutathione hydrolase-like"/>
    <property type="match status" value="1"/>
</dbReference>
<evidence type="ECO:0000256" key="10">
    <source>
        <dbReference type="HAMAP-Rule" id="MF_00127"/>
    </source>
</evidence>
<dbReference type="PANTHER" id="PTHR43707:SF1">
    <property type="entry name" value="HISTIDINE--TRNA LIGASE, MITOCHONDRIAL-RELATED"/>
    <property type="match status" value="1"/>
</dbReference>
<dbReference type="HAMAP" id="MF_00127">
    <property type="entry name" value="His_tRNA_synth"/>
    <property type="match status" value="1"/>
</dbReference>
<reference evidence="12 13" key="1">
    <citation type="submission" date="2020-08" db="EMBL/GenBank/DDBJ databases">
        <title>Genome sequence of Nocardioides mesophilus KACC 16243T.</title>
        <authorList>
            <person name="Hyun D.-W."/>
            <person name="Bae J.-W."/>
        </authorList>
    </citation>
    <scope>NUCLEOTIDE SEQUENCE [LARGE SCALE GENOMIC DNA]</scope>
    <source>
        <strain evidence="12 13">KACC 16243</strain>
    </source>
</reference>
<evidence type="ECO:0000256" key="3">
    <source>
        <dbReference type="ARBA" id="ARBA00022490"/>
    </source>
</evidence>
<evidence type="ECO:0000256" key="8">
    <source>
        <dbReference type="ARBA" id="ARBA00023146"/>
    </source>
</evidence>
<dbReference type="InterPro" id="IPR036866">
    <property type="entry name" value="RibonucZ/Hydroxyglut_hydro"/>
</dbReference>
<evidence type="ECO:0000256" key="2">
    <source>
        <dbReference type="ARBA" id="ARBA00011738"/>
    </source>
</evidence>
<dbReference type="GO" id="GO:0006427">
    <property type="term" value="P:histidyl-tRNA aminoacylation"/>
    <property type="evidence" value="ECO:0007669"/>
    <property type="project" value="UniProtKB-UniRule"/>
</dbReference>
<keyword evidence="6 10" id="KW-0067">ATP-binding</keyword>
<dbReference type="SMART" id="SM00849">
    <property type="entry name" value="Lactamase_B"/>
    <property type="match status" value="1"/>
</dbReference>
<dbReference type="Proteomes" id="UP000515947">
    <property type="component" value="Chromosome"/>
</dbReference>
<comment type="catalytic activity">
    <reaction evidence="9 10">
        <text>tRNA(His) + L-histidine + ATP = L-histidyl-tRNA(His) + AMP + diphosphate + H(+)</text>
        <dbReference type="Rhea" id="RHEA:17313"/>
        <dbReference type="Rhea" id="RHEA-COMP:9665"/>
        <dbReference type="Rhea" id="RHEA-COMP:9689"/>
        <dbReference type="ChEBI" id="CHEBI:15378"/>
        <dbReference type="ChEBI" id="CHEBI:30616"/>
        <dbReference type="ChEBI" id="CHEBI:33019"/>
        <dbReference type="ChEBI" id="CHEBI:57595"/>
        <dbReference type="ChEBI" id="CHEBI:78442"/>
        <dbReference type="ChEBI" id="CHEBI:78527"/>
        <dbReference type="ChEBI" id="CHEBI:456215"/>
        <dbReference type="EC" id="6.1.1.21"/>
    </reaction>
</comment>
<evidence type="ECO:0000256" key="4">
    <source>
        <dbReference type="ARBA" id="ARBA00022598"/>
    </source>
</evidence>
<dbReference type="Gene3D" id="3.40.50.800">
    <property type="entry name" value="Anticodon-binding domain"/>
    <property type="match status" value="1"/>
</dbReference>
<evidence type="ECO:0000256" key="6">
    <source>
        <dbReference type="ARBA" id="ARBA00022840"/>
    </source>
</evidence>
<evidence type="ECO:0000313" key="13">
    <source>
        <dbReference type="Proteomes" id="UP000515947"/>
    </source>
</evidence>
<protein>
    <recommendedName>
        <fullName evidence="10">Histidine--tRNA ligase</fullName>
        <ecNumber evidence="10">6.1.1.21</ecNumber>
    </recommendedName>
    <alternativeName>
        <fullName evidence="10">Histidyl-tRNA synthetase</fullName>
        <shortName evidence="10">HisRS</shortName>
    </alternativeName>
</protein>
<keyword evidence="4 10" id="KW-0436">Ligase</keyword>
<dbReference type="KEGG" id="nmes:H9L09_18970"/>
<comment type="similarity">
    <text evidence="1 10">Belongs to the class-II aminoacyl-tRNA synthetase family.</text>
</comment>
<dbReference type="GO" id="GO:0005524">
    <property type="term" value="F:ATP binding"/>
    <property type="evidence" value="ECO:0007669"/>
    <property type="project" value="UniProtKB-UniRule"/>
</dbReference>
<dbReference type="Pfam" id="PF00753">
    <property type="entry name" value="Lactamase_B"/>
    <property type="match status" value="1"/>
</dbReference>
<dbReference type="PANTHER" id="PTHR43707">
    <property type="entry name" value="HISTIDYL-TRNA SYNTHETASE"/>
    <property type="match status" value="1"/>
</dbReference>
<dbReference type="EMBL" id="CP060713">
    <property type="protein sequence ID" value="QNN52520.1"/>
    <property type="molecule type" value="Genomic_DNA"/>
</dbReference>
<dbReference type="InterPro" id="IPR036621">
    <property type="entry name" value="Anticodon-bd_dom_sf"/>
</dbReference>
<dbReference type="PROSITE" id="PS50862">
    <property type="entry name" value="AA_TRNA_LIGASE_II"/>
    <property type="match status" value="1"/>
</dbReference>
<comment type="subunit">
    <text evidence="2 10">Homodimer.</text>
</comment>
<dbReference type="SUPFAM" id="SSF55681">
    <property type="entry name" value="Class II aaRS and biotin synthetases"/>
    <property type="match status" value="1"/>
</dbReference>
<dbReference type="InterPro" id="IPR045864">
    <property type="entry name" value="aa-tRNA-synth_II/BPL/LPL"/>
</dbReference>
<dbReference type="GO" id="GO:0005737">
    <property type="term" value="C:cytoplasm"/>
    <property type="evidence" value="ECO:0007669"/>
    <property type="project" value="UniProtKB-SubCell"/>
</dbReference>
<dbReference type="Pfam" id="PF13393">
    <property type="entry name" value="tRNA-synt_His"/>
    <property type="match status" value="1"/>
</dbReference>
<proteinExistence type="inferred from homology"/>
<dbReference type="SUPFAM" id="SSF52954">
    <property type="entry name" value="Class II aaRS ABD-related"/>
    <property type="match status" value="1"/>
</dbReference>
<evidence type="ECO:0000313" key="12">
    <source>
        <dbReference type="EMBL" id="QNN52520.1"/>
    </source>
</evidence>
<dbReference type="InterPro" id="IPR006195">
    <property type="entry name" value="aa-tRNA-synth_II"/>
</dbReference>
<organism evidence="12 13">
    <name type="scientific">Nocardioides mesophilus</name>
    <dbReference type="NCBI Taxonomy" id="433659"/>
    <lineage>
        <taxon>Bacteria</taxon>
        <taxon>Bacillati</taxon>
        <taxon>Actinomycetota</taxon>
        <taxon>Actinomycetes</taxon>
        <taxon>Propionibacteriales</taxon>
        <taxon>Nocardioidaceae</taxon>
        <taxon>Nocardioides</taxon>
    </lineage>
</organism>
<keyword evidence="8 10" id="KW-0030">Aminoacyl-tRNA synthetase</keyword>
<evidence type="ECO:0000256" key="9">
    <source>
        <dbReference type="ARBA" id="ARBA00047639"/>
    </source>
</evidence>
<evidence type="ECO:0000259" key="11">
    <source>
        <dbReference type="PROSITE" id="PS50862"/>
    </source>
</evidence>
<feature type="domain" description="Aminoacyl-transfer RNA synthetases class-II family profile" evidence="11">
    <location>
        <begin position="266"/>
        <end position="575"/>
    </location>
</feature>
<keyword evidence="7 10" id="KW-0648">Protein biosynthesis</keyword>
<dbReference type="InterPro" id="IPR001279">
    <property type="entry name" value="Metallo-B-lactamas"/>
</dbReference>
<dbReference type="InterPro" id="IPR004516">
    <property type="entry name" value="HisRS/HisZ"/>
</dbReference>
<evidence type="ECO:0000256" key="1">
    <source>
        <dbReference type="ARBA" id="ARBA00008226"/>
    </source>
</evidence>
<accession>A0A7G9RA95</accession>
<keyword evidence="13" id="KW-1185">Reference proteome</keyword>
<keyword evidence="3 10" id="KW-0963">Cytoplasm</keyword>
<dbReference type="SUPFAM" id="SSF56281">
    <property type="entry name" value="Metallo-hydrolase/oxidoreductase"/>
    <property type="match status" value="1"/>
</dbReference>
<dbReference type="RefSeq" id="WP_187578362.1">
    <property type="nucleotide sequence ID" value="NZ_CP060713.1"/>
</dbReference>
<dbReference type="CDD" id="cd00773">
    <property type="entry name" value="HisRS-like_core"/>
    <property type="match status" value="1"/>
</dbReference>
<name>A0A7G9RA95_9ACTN</name>
<dbReference type="InterPro" id="IPR033656">
    <property type="entry name" value="HisRS_anticodon"/>
</dbReference>
<dbReference type="Pfam" id="PF03129">
    <property type="entry name" value="HGTP_anticodon"/>
    <property type="match status" value="1"/>
</dbReference>
<comment type="subcellular location">
    <subcellularLocation>
        <location evidence="10">Cytoplasm</location>
    </subcellularLocation>
</comment>
<dbReference type="CDD" id="cd06262">
    <property type="entry name" value="metallo-hydrolase-like_MBL-fold"/>
    <property type="match status" value="1"/>
</dbReference>
<sequence>MLIAGFPAGPWGTNCYVVSTGPGAECVVVDPGKDAASGVADVVREHHLKPVAVLVTHGHVDHMWCVAPVAGSYDATAWIHPADRHLLTDPMAGLSPESAGMLLGGSYEIAEPDEVAELADRQSLELAGLELVVDHTPGHTPGSVTFRTPYGEQGVSEVMFSGDLLFAGSIGRTDLPGGDHATMLRSLRERVLPLRDDVVVLPGHGEQTSIGRERATNPYLLELDTGGDADGAPVPPPTRAVSMNDKIVAPKGVPEYLPPDSAAFLAVRDALTAPAVHAGYGYVELPVFEETSLFVRGVGESTDVVSKEMYTFTDRGNRSLTLRPEGTAGVMRSVIEHGLDHGQLPVKLWYAGPFFRAERPQHGRYRQLQQVGVEAIGSDDPALDAEVIAIADDGFRALGLTGYRLELTSLGCAACRPGYRELLVDFLSGLDLDEATRERARINPLRVLDDKRPEVRALTAGAPLMLDHLCDECAAHFTAVRELLDALEVGYVVNGRMVRGLDYYTRTTFEFVHDGLGSQSGIGGGGRYDGLMAELGGQELSGIGFGLGVDRTYLACQVEGLTVADPARVDVYVVPLGDRARHRAALIAAALRRSGVRVDMAFGGRGLKGAMKGADRSGARLTVVLGDRDIEAGEAQVKTMSTGEQIAVPLDRLEHTLKEQLS</sequence>
<dbReference type="Gene3D" id="3.30.930.10">
    <property type="entry name" value="Bira Bifunctional Protein, Domain 2"/>
    <property type="match status" value="1"/>
</dbReference>
<dbReference type="InterPro" id="IPR015807">
    <property type="entry name" value="His-tRNA-ligase"/>
</dbReference>
<evidence type="ECO:0000256" key="5">
    <source>
        <dbReference type="ARBA" id="ARBA00022741"/>
    </source>
</evidence>
<dbReference type="AlphaFoldDB" id="A0A7G9RA95"/>
<keyword evidence="5 10" id="KW-0547">Nucleotide-binding</keyword>
<dbReference type="GO" id="GO:0004821">
    <property type="term" value="F:histidine-tRNA ligase activity"/>
    <property type="evidence" value="ECO:0007669"/>
    <property type="project" value="UniProtKB-UniRule"/>
</dbReference>
<dbReference type="InterPro" id="IPR004154">
    <property type="entry name" value="Anticodon-bd"/>
</dbReference>
<dbReference type="EC" id="6.1.1.21" evidence="10"/>